<organism evidence="13">
    <name type="scientific">Picocystis salinarum</name>
    <dbReference type="NCBI Taxonomy" id="88271"/>
    <lineage>
        <taxon>Eukaryota</taxon>
        <taxon>Viridiplantae</taxon>
        <taxon>Chlorophyta</taxon>
        <taxon>Picocystophyceae</taxon>
        <taxon>Picocystales</taxon>
        <taxon>Picocystaceae</taxon>
        <taxon>Picocystis</taxon>
    </lineage>
</organism>
<evidence type="ECO:0000256" key="11">
    <source>
        <dbReference type="SAM" id="MobiDB-lite"/>
    </source>
</evidence>
<evidence type="ECO:0000256" key="7">
    <source>
        <dbReference type="ARBA" id="ARBA00023187"/>
    </source>
</evidence>
<gene>
    <name evidence="13" type="ORF">PSAL00342_LOCUS3778</name>
    <name evidence="14" type="ORF">PSAL00342_LOCUS3779</name>
</gene>
<evidence type="ECO:0000259" key="12">
    <source>
        <dbReference type="PROSITE" id="PS50102"/>
    </source>
</evidence>
<dbReference type="InterPro" id="IPR012677">
    <property type="entry name" value="Nucleotide-bd_a/b_plait_sf"/>
</dbReference>
<accession>A0A6U9R1Y7</accession>
<evidence type="ECO:0000313" key="14">
    <source>
        <dbReference type="EMBL" id="CAE0609960.1"/>
    </source>
</evidence>
<dbReference type="PROSITE" id="PS50102">
    <property type="entry name" value="RRM"/>
    <property type="match status" value="2"/>
</dbReference>
<evidence type="ECO:0000256" key="2">
    <source>
        <dbReference type="ARBA" id="ARBA00007243"/>
    </source>
</evidence>
<keyword evidence="5" id="KW-0677">Repeat</keyword>
<dbReference type="EMBL" id="HBIS01004164">
    <property type="protein sequence ID" value="CAE0609959.1"/>
    <property type="molecule type" value="Transcribed_RNA"/>
</dbReference>
<feature type="compositionally biased region" description="Basic and acidic residues" evidence="11">
    <location>
        <begin position="131"/>
        <end position="157"/>
    </location>
</feature>
<dbReference type="SUPFAM" id="SSF54928">
    <property type="entry name" value="RNA-binding domain, RBD"/>
    <property type="match status" value="1"/>
</dbReference>
<dbReference type="EMBL" id="HBIS01004165">
    <property type="protein sequence ID" value="CAE0609960.1"/>
    <property type="molecule type" value="Transcribed_RNA"/>
</dbReference>
<feature type="domain" description="RRM" evidence="12">
    <location>
        <begin position="9"/>
        <end position="112"/>
    </location>
</feature>
<dbReference type="CDD" id="cd12247">
    <property type="entry name" value="RRM2_U1A_like"/>
    <property type="match status" value="1"/>
</dbReference>
<dbReference type="CDD" id="cd12246">
    <property type="entry name" value="RRM1_U1A_like"/>
    <property type="match status" value="1"/>
</dbReference>
<keyword evidence="3" id="KW-0507">mRNA processing</keyword>
<dbReference type="FunFam" id="3.30.70.330:FF:000039">
    <property type="entry name" value="U1 small nuclear ribonucleoprotein A"/>
    <property type="match status" value="1"/>
</dbReference>
<evidence type="ECO:0000256" key="4">
    <source>
        <dbReference type="ARBA" id="ARBA00022728"/>
    </source>
</evidence>
<evidence type="ECO:0000256" key="3">
    <source>
        <dbReference type="ARBA" id="ARBA00022664"/>
    </source>
</evidence>
<evidence type="ECO:0000256" key="1">
    <source>
        <dbReference type="ARBA" id="ARBA00004123"/>
    </source>
</evidence>
<dbReference type="InterPro" id="IPR035979">
    <property type="entry name" value="RBD_domain_sf"/>
</dbReference>
<protein>
    <recommendedName>
        <fullName evidence="12">RRM domain-containing protein</fullName>
    </recommendedName>
</protein>
<evidence type="ECO:0000256" key="6">
    <source>
        <dbReference type="ARBA" id="ARBA00022884"/>
    </source>
</evidence>
<dbReference type="PANTHER" id="PTHR10501">
    <property type="entry name" value="U1 SMALL NUCLEAR RIBONUCLEOPROTEIN A/U2 SMALL NUCLEAR RIBONUCLEOPROTEIN B"/>
    <property type="match status" value="1"/>
</dbReference>
<keyword evidence="7" id="KW-0508">mRNA splicing</keyword>
<dbReference type="InterPro" id="IPR000504">
    <property type="entry name" value="RRM_dom"/>
</dbReference>
<dbReference type="GO" id="GO:0030532">
    <property type="term" value="C:small nuclear ribonucleoprotein complex"/>
    <property type="evidence" value="ECO:0007669"/>
    <property type="project" value="UniProtKB-ARBA"/>
</dbReference>
<comment type="subcellular location">
    <subcellularLocation>
        <location evidence="1">Nucleus</location>
    </subcellularLocation>
</comment>
<sequence length="255" mass="29048">MEVDVPPNQTLYVQNLQEKLKKEGPMATARACDVHHVANGNADARATDLRKALYAVFSEFGRILDVVCLKTFRLRGQAWIVFEDVTSASTALKALDGFAFYGKPMRIQYAKTKSDAVAKLEGTFVARNKEERMKKREEEKEQVRREQEERALRKKEEAETDKEEQEKKKQMEMDVVTEPHNILFVQNLPEGTTDMMLAMLFQQFPGYKEVRMVPNKPGIAFVEFEVDTQAGVAMTGLQGFKITSTHAMNVSYAKK</sequence>
<feature type="region of interest" description="Disordered" evidence="11">
    <location>
        <begin position="131"/>
        <end position="172"/>
    </location>
</feature>
<name>A0A6U9R1Y7_9CHLO</name>
<evidence type="ECO:0000256" key="8">
    <source>
        <dbReference type="ARBA" id="ARBA00023242"/>
    </source>
</evidence>
<evidence type="ECO:0000256" key="9">
    <source>
        <dbReference type="ARBA" id="ARBA00023274"/>
    </source>
</evidence>
<dbReference type="Gene3D" id="3.30.70.330">
    <property type="match status" value="2"/>
</dbReference>
<dbReference type="GO" id="GO:0008380">
    <property type="term" value="P:RNA splicing"/>
    <property type="evidence" value="ECO:0007669"/>
    <property type="project" value="UniProtKB-KW"/>
</dbReference>
<proteinExistence type="inferred from homology"/>
<reference evidence="13" key="1">
    <citation type="submission" date="2021-01" db="EMBL/GenBank/DDBJ databases">
        <authorList>
            <person name="Corre E."/>
            <person name="Pelletier E."/>
            <person name="Niang G."/>
            <person name="Scheremetjew M."/>
            <person name="Finn R."/>
            <person name="Kale V."/>
            <person name="Holt S."/>
            <person name="Cochrane G."/>
            <person name="Meng A."/>
            <person name="Brown T."/>
            <person name="Cohen L."/>
        </authorList>
    </citation>
    <scope>NUCLEOTIDE SEQUENCE</scope>
    <source>
        <strain evidence="13">CCMP1897</strain>
    </source>
</reference>
<dbReference type="SMART" id="SM00360">
    <property type="entry name" value="RRM"/>
    <property type="match status" value="2"/>
</dbReference>
<evidence type="ECO:0000256" key="5">
    <source>
        <dbReference type="ARBA" id="ARBA00022737"/>
    </source>
</evidence>
<dbReference type="GO" id="GO:0005681">
    <property type="term" value="C:spliceosomal complex"/>
    <property type="evidence" value="ECO:0007669"/>
    <property type="project" value="UniProtKB-KW"/>
</dbReference>
<comment type="similarity">
    <text evidence="2">Belongs to the RRM U1 A/B'' family.</text>
</comment>
<dbReference type="AlphaFoldDB" id="A0A6U9R1Y7"/>
<evidence type="ECO:0000313" key="13">
    <source>
        <dbReference type="EMBL" id="CAE0609959.1"/>
    </source>
</evidence>
<evidence type="ECO:0000256" key="10">
    <source>
        <dbReference type="PROSITE-ProRule" id="PRU00176"/>
    </source>
</evidence>
<dbReference type="GO" id="GO:0006397">
    <property type="term" value="P:mRNA processing"/>
    <property type="evidence" value="ECO:0007669"/>
    <property type="project" value="UniProtKB-KW"/>
</dbReference>
<dbReference type="FunFam" id="3.30.70.330:FF:000029">
    <property type="entry name" value="U2 small nuclear ribonucleoprotein B"/>
    <property type="match status" value="1"/>
</dbReference>
<keyword evidence="8" id="KW-0539">Nucleus</keyword>
<keyword evidence="4" id="KW-0747">Spliceosome</keyword>
<dbReference type="Pfam" id="PF00076">
    <property type="entry name" value="RRM_1"/>
    <property type="match status" value="2"/>
</dbReference>
<keyword evidence="9" id="KW-0687">Ribonucleoprotein</keyword>
<keyword evidence="6 10" id="KW-0694">RNA-binding</keyword>
<dbReference type="GO" id="GO:0003723">
    <property type="term" value="F:RNA binding"/>
    <property type="evidence" value="ECO:0007669"/>
    <property type="project" value="UniProtKB-UniRule"/>
</dbReference>
<feature type="domain" description="RRM" evidence="12">
    <location>
        <begin position="181"/>
        <end position="255"/>
    </location>
</feature>